<dbReference type="SUPFAM" id="SSF56801">
    <property type="entry name" value="Acetyl-CoA synthetase-like"/>
    <property type="match status" value="1"/>
</dbReference>
<dbReference type="NCBIfam" id="TIGR01733">
    <property type="entry name" value="AA-adenyl-dom"/>
    <property type="match status" value="1"/>
</dbReference>
<dbReference type="InterPro" id="IPR006162">
    <property type="entry name" value="Ppantetheine_attach_site"/>
</dbReference>
<accession>A0A5N0V5H8</accession>
<dbReference type="GO" id="GO:0005829">
    <property type="term" value="C:cytosol"/>
    <property type="evidence" value="ECO:0007669"/>
    <property type="project" value="TreeGrafter"/>
</dbReference>
<reference evidence="5" key="1">
    <citation type="submission" date="2019-09" db="EMBL/GenBank/DDBJ databases">
        <authorList>
            <person name="Teo W.F.A."/>
            <person name="Duangmal K."/>
        </authorList>
    </citation>
    <scope>NUCLEOTIDE SEQUENCE [LARGE SCALE GENOMIC DNA]</scope>
    <source>
        <strain evidence="5">K81G1</strain>
    </source>
</reference>
<evidence type="ECO:0000256" key="3">
    <source>
        <dbReference type="ARBA" id="ARBA00022553"/>
    </source>
</evidence>
<organism evidence="5 6">
    <name type="scientific">Amycolatopsis acidicola</name>
    <dbReference type="NCBI Taxonomy" id="2596893"/>
    <lineage>
        <taxon>Bacteria</taxon>
        <taxon>Bacillati</taxon>
        <taxon>Actinomycetota</taxon>
        <taxon>Actinomycetes</taxon>
        <taxon>Pseudonocardiales</taxon>
        <taxon>Pseudonocardiaceae</taxon>
        <taxon>Amycolatopsis</taxon>
    </lineage>
</organism>
<dbReference type="Gene3D" id="3.30.559.30">
    <property type="entry name" value="Nonribosomal peptide synthetase, condensation domain"/>
    <property type="match status" value="1"/>
</dbReference>
<dbReference type="CDD" id="cd19531">
    <property type="entry name" value="LCL_NRPS-like"/>
    <property type="match status" value="1"/>
</dbReference>
<dbReference type="FunFam" id="3.40.50.980:FF:000001">
    <property type="entry name" value="Non-ribosomal peptide synthetase"/>
    <property type="match status" value="1"/>
</dbReference>
<dbReference type="PANTHER" id="PTHR45527:SF1">
    <property type="entry name" value="FATTY ACID SYNTHASE"/>
    <property type="match status" value="1"/>
</dbReference>
<dbReference type="SUPFAM" id="SSF47336">
    <property type="entry name" value="ACP-like"/>
    <property type="match status" value="1"/>
</dbReference>
<dbReference type="Gene3D" id="3.40.50.1820">
    <property type="entry name" value="alpha/beta hydrolase"/>
    <property type="match status" value="1"/>
</dbReference>
<dbReference type="InterPro" id="IPR036736">
    <property type="entry name" value="ACP-like_sf"/>
</dbReference>
<dbReference type="Pfam" id="PF13193">
    <property type="entry name" value="AMP-binding_C"/>
    <property type="match status" value="1"/>
</dbReference>
<dbReference type="SUPFAM" id="SSF53474">
    <property type="entry name" value="alpha/beta-Hydrolases"/>
    <property type="match status" value="1"/>
</dbReference>
<dbReference type="GO" id="GO:0044550">
    <property type="term" value="P:secondary metabolite biosynthetic process"/>
    <property type="evidence" value="ECO:0007669"/>
    <property type="project" value="TreeGrafter"/>
</dbReference>
<evidence type="ECO:0000313" key="6">
    <source>
        <dbReference type="Proteomes" id="UP000319769"/>
    </source>
</evidence>
<comment type="caution">
    <text evidence="5">The sequence shown here is derived from an EMBL/GenBank/DDBJ whole genome shotgun (WGS) entry which is preliminary data.</text>
</comment>
<dbReference type="SMART" id="SM00823">
    <property type="entry name" value="PKS_PP"/>
    <property type="match status" value="1"/>
</dbReference>
<dbReference type="InterPro" id="IPR009081">
    <property type="entry name" value="PP-bd_ACP"/>
</dbReference>
<dbReference type="InterPro" id="IPR045851">
    <property type="entry name" value="AMP-bd_C_sf"/>
</dbReference>
<dbReference type="Proteomes" id="UP000319769">
    <property type="component" value="Unassembled WGS sequence"/>
</dbReference>
<dbReference type="Pfam" id="PF00550">
    <property type="entry name" value="PP-binding"/>
    <property type="match status" value="1"/>
</dbReference>
<keyword evidence="2" id="KW-0596">Phosphopantetheine</keyword>
<dbReference type="Gene3D" id="3.30.559.10">
    <property type="entry name" value="Chloramphenicol acetyltransferase-like domain"/>
    <property type="match status" value="1"/>
</dbReference>
<dbReference type="InterPro" id="IPR025110">
    <property type="entry name" value="AMP-bd_C"/>
</dbReference>
<dbReference type="Gene3D" id="3.30.300.30">
    <property type="match status" value="1"/>
</dbReference>
<evidence type="ECO:0000259" key="4">
    <source>
        <dbReference type="PROSITE" id="PS50075"/>
    </source>
</evidence>
<name>A0A5N0V5H8_9PSEU</name>
<dbReference type="GO" id="GO:0008610">
    <property type="term" value="P:lipid biosynthetic process"/>
    <property type="evidence" value="ECO:0007669"/>
    <property type="project" value="UniProtKB-ARBA"/>
</dbReference>
<dbReference type="SMART" id="SM00824">
    <property type="entry name" value="PKS_TE"/>
    <property type="match status" value="1"/>
</dbReference>
<dbReference type="PANTHER" id="PTHR45527">
    <property type="entry name" value="NONRIBOSOMAL PEPTIDE SYNTHETASE"/>
    <property type="match status" value="1"/>
</dbReference>
<keyword evidence="6" id="KW-1185">Reference proteome</keyword>
<dbReference type="EMBL" id="VMNW02000028">
    <property type="protein sequence ID" value="KAA9159608.1"/>
    <property type="molecule type" value="Genomic_DNA"/>
</dbReference>
<dbReference type="PROSITE" id="PS00012">
    <property type="entry name" value="PHOSPHOPANTETHEINE"/>
    <property type="match status" value="1"/>
</dbReference>
<dbReference type="Gene3D" id="1.10.1200.10">
    <property type="entry name" value="ACP-like"/>
    <property type="match status" value="1"/>
</dbReference>
<dbReference type="InterPro" id="IPR029058">
    <property type="entry name" value="AB_hydrolase_fold"/>
</dbReference>
<dbReference type="InterPro" id="IPR020845">
    <property type="entry name" value="AMP-binding_CS"/>
</dbReference>
<dbReference type="PROSITE" id="PS00455">
    <property type="entry name" value="AMP_BINDING"/>
    <property type="match status" value="1"/>
</dbReference>
<sequence length="1317" mass="142044">MESSGAERLPLSHGQQQLWFLDQLAPGEPTYNVPIVHRLLGALDREIMGEALAAVVARHDSLRATFGSDDGTPYQVIAPAELAVRLRYQDFTGASENEVGAALLEEIGTPFDLAEGPMYRFTLFRLGEREHVLCLTIHHIVTDGWSASILHRDLADAYRALYEGERPEFPELPTGYGDYVAWQHEQLGTGVIAEQLEYWAEQLAGLPVLDLPADRPRPAGLSSAGATLRAPLPPELLRRAREFAASQGVSLFVPLVAAVNVVLSRYTGQDDVPLGVPMPGRTEPELEDLVGFFTNMVVLRTDLSGDPAAYELLARISEANLDAFDNQDAPFEKVVDRLRPVRDPSRNPLFGVCVQLLGARTTAGGLAFPGIETAPIDAQWAQSRFDLALTFVEAGDELTLGIEYSTELFDEWRIQALAGHVERVLSAMCGDPSLRISQLPLVSRAERRQLLEYGQGVRSGAPADPVHEVIARTAAADPDAIAAVCRGKELSYGELDRRAGILANYLRAHGIGPERIVAVAMERELDTLVALLGVLKAGAAFVVLDPAHPAARQEFMLTDTGAPLVLTQAAVAGKLPDRAPAMICLDTQWDEIEAAPSIVESAPATRDSLAYVLYTSGSTGKPKGVLIEHRALTSFIESYRRTFSLGPDDRMLQLAALAFDMSQGEIFTGLTVGATLVLVPPETGGSADALAELMRAEQVSYVCFSPAMLSLLDAEPYPALRKIMAGGEAVPGELVNKWNTGERRLVNVYGPTEAAVGCTAYECPHRDWRGAPPIGKPYPDRRMYVVDRWNNLVPPGVPGELLIGGAEGLARGYLNRPELTAEKFVRDPFRPTGRVYRSGDLVRWNADGDLEFFGRLDTQVQLHGLRIELEEIESALLSHPDVAAAAVALRPDPAGDNRLVGYVVPAAEREAPTPADLRRHVGDQLPGYMVPSSWLVLDKFPLTTARKVDRAALPDPAAGPERAREVAEWIEPRTPTEATVAEVFAEVLSLARVGAGDDFFELGGSSLQAMRLASRLSRAFGVKVNVKQLYGSSMVSAVAGTVDALRATGAAADRDPLVVLKADGEQPPLFCLPPVSGSAYAYSGLAGLLDAHPVFSLEAPGFDNDRTPLGTVEELAAEYVDALRETRPAGAYRLLGWSMGGTVAFDMALRLQDAGVEVPLLVIVDSQLRQKGGVLPEHLLLRQFAAEMAGTPGGVVPALEKLLASVADQDVDAEAALTELAGTGALAPEMDAEFLRRRYAVFRANVDALAAYRPRGTFHGNLVLIRATASPDTFMRWGRHADEFQEYTVDGDHFSIWSGAGLHAIAATVRAELEAGG</sequence>
<dbReference type="InterPro" id="IPR000873">
    <property type="entry name" value="AMP-dep_synth/lig_dom"/>
</dbReference>
<dbReference type="InterPro" id="IPR010071">
    <property type="entry name" value="AA_adenyl_dom"/>
</dbReference>
<dbReference type="Gene3D" id="2.30.38.10">
    <property type="entry name" value="Luciferase, Domain 3"/>
    <property type="match status" value="1"/>
</dbReference>
<feature type="domain" description="Carrier" evidence="4">
    <location>
        <begin position="971"/>
        <end position="1046"/>
    </location>
</feature>
<dbReference type="OrthoDB" id="2472181at2"/>
<dbReference type="Pfam" id="PF00501">
    <property type="entry name" value="AMP-binding"/>
    <property type="match status" value="1"/>
</dbReference>
<evidence type="ECO:0000256" key="2">
    <source>
        <dbReference type="ARBA" id="ARBA00022450"/>
    </source>
</evidence>
<dbReference type="InterPro" id="IPR020802">
    <property type="entry name" value="TesA-like"/>
</dbReference>
<protein>
    <submittedName>
        <fullName evidence="5">Amino acid adenylation domain-containing protein</fullName>
    </submittedName>
</protein>
<dbReference type="Pfam" id="PF00975">
    <property type="entry name" value="Thioesterase"/>
    <property type="match status" value="1"/>
</dbReference>
<dbReference type="GO" id="GO:0043041">
    <property type="term" value="P:amino acid activation for nonribosomal peptide biosynthetic process"/>
    <property type="evidence" value="ECO:0007669"/>
    <property type="project" value="TreeGrafter"/>
</dbReference>
<keyword evidence="3" id="KW-0597">Phosphoprotein</keyword>
<dbReference type="RefSeq" id="WP_150980412.1">
    <property type="nucleotide sequence ID" value="NZ_VMNW02000028.1"/>
</dbReference>
<dbReference type="PROSITE" id="PS50075">
    <property type="entry name" value="CARRIER"/>
    <property type="match status" value="1"/>
</dbReference>
<dbReference type="GO" id="GO:0003824">
    <property type="term" value="F:catalytic activity"/>
    <property type="evidence" value="ECO:0007669"/>
    <property type="project" value="InterPro"/>
</dbReference>
<dbReference type="SUPFAM" id="SSF52777">
    <property type="entry name" value="CoA-dependent acyltransferases"/>
    <property type="match status" value="2"/>
</dbReference>
<dbReference type="InterPro" id="IPR020806">
    <property type="entry name" value="PKS_PP-bd"/>
</dbReference>
<dbReference type="FunFam" id="3.40.50.12780:FF:000012">
    <property type="entry name" value="Non-ribosomal peptide synthetase"/>
    <property type="match status" value="1"/>
</dbReference>
<gene>
    <name evidence="5" type="ORF">FPZ12_019760</name>
</gene>
<dbReference type="InterPro" id="IPR001031">
    <property type="entry name" value="Thioesterase"/>
</dbReference>
<dbReference type="CDD" id="cd05930">
    <property type="entry name" value="A_NRPS"/>
    <property type="match status" value="1"/>
</dbReference>
<dbReference type="GO" id="GO:0031177">
    <property type="term" value="F:phosphopantetheine binding"/>
    <property type="evidence" value="ECO:0007669"/>
    <property type="project" value="InterPro"/>
</dbReference>
<comment type="cofactor">
    <cofactor evidence="1">
        <name>pantetheine 4'-phosphate</name>
        <dbReference type="ChEBI" id="CHEBI:47942"/>
    </cofactor>
</comment>
<proteinExistence type="predicted"/>
<dbReference type="InterPro" id="IPR001242">
    <property type="entry name" value="Condensation_dom"/>
</dbReference>
<dbReference type="InterPro" id="IPR023213">
    <property type="entry name" value="CAT-like_dom_sf"/>
</dbReference>
<evidence type="ECO:0000256" key="1">
    <source>
        <dbReference type="ARBA" id="ARBA00001957"/>
    </source>
</evidence>
<dbReference type="Gene3D" id="3.40.50.980">
    <property type="match status" value="2"/>
</dbReference>
<dbReference type="Pfam" id="PF00668">
    <property type="entry name" value="Condensation"/>
    <property type="match status" value="1"/>
</dbReference>
<evidence type="ECO:0000313" key="5">
    <source>
        <dbReference type="EMBL" id="KAA9159608.1"/>
    </source>
</evidence>